<evidence type="ECO:0000313" key="2">
    <source>
        <dbReference type="EMBL" id="CAB4573867.1"/>
    </source>
</evidence>
<feature type="region of interest" description="Disordered" evidence="1">
    <location>
        <begin position="1"/>
        <end position="26"/>
    </location>
</feature>
<name>A0A6J6ECM0_9ZZZZ</name>
<proteinExistence type="predicted"/>
<reference evidence="2" key="1">
    <citation type="submission" date="2020-05" db="EMBL/GenBank/DDBJ databases">
        <authorList>
            <person name="Chiriac C."/>
            <person name="Salcher M."/>
            <person name="Ghai R."/>
            <person name="Kavagutti S V."/>
        </authorList>
    </citation>
    <scope>NUCLEOTIDE SEQUENCE</scope>
</reference>
<accession>A0A6J6ECM0</accession>
<protein>
    <submittedName>
        <fullName evidence="2">Unannotated protein</fullName>
    </submittedName>
</protein>
<dbReference type="AlphaFoldDB" id="A0A6J6ECM0"/>
<sequence>MTPFDNPAKRYDVTGPESEVATVHEVEPTTRYSNLYDEGAKAVLAAQARSTNPLPTTVENRTPPGLAPPTTMAAVADSPLPAAVTADTRICRVDPASFPSRTNDVSVLPVFGVTTNHVLERNRSTR</sequence>
<dbReference type="EMBL" id="CAEZTS010000035">
    <property type="protein sequence ID" value="CAB4573867.1"/>
    <property type="molecule type" value="Genomic_DNA"/>
</dbReference>
<organism evidence="2">
    <name type="scientific">freshwater metagenome</name>
    <dbReference type="NCBI Taxonomy" id="449393"/>
    <lineage>
        <taxon>unclassified sequences</taxon>
        <taxon>metagenomes</taxon>
        <taxon>ecological metagenomes</taxon>
    </lineage>
</organism>
<evidence type="ECO:0000256" key="1">
    <source>
        <dbReference type="SAM" id="MobiDB-lite"/>
    </source>
</evidence>
<gene>
    <name evidence="2" type="ORF">UFOPK1722_00567</name>
</gene>